<dbReference type="Proteomes" id="UP001606303">
    <property type="component" value="Unassembled WGS sequence"/>
</dbReference>
<gene>
    <name evidence="2" type="ORF">ACG01O_18495</name>
</gene>
<keyword evidence="1" id="KW-0732">Signal</keyword>
<protein>
    <recommendedName>
        <fullName evidence="4">PEP-CTERM protein-sorting domain-containing protein</fullName>
    </recommendedName>
</protein>
<feature type="chain" id="PRO_5047503432" description="PEP-CTERM protein-sorting domain-containing protein" evidence="1">
    <location>
        <begin position="22"/>
        <end position="167"/>
    </location>
</feature>
<comment type="caution">
    <text evidence="2">The sequence shown here is derived from an EMBL/GenBank/DDBJ whole genome shotgun (WGS) entry which is preliminary data.</text>
</comment>
<evidence type="ECO:0000256" key="1">
    <source>
        <dbReference type="SAM" id="SignalP"/>
    </source>
</evidence>
<evidence type="ECO:0000313" key="2">
    <source>
        <dbReference type="EMBL" id="MFG6468618.1"/>
    </source>
</evidence>
<dbReference type="RefSeq" id="WP_394386876.1">
    <property type="nucleotide sequence ID" value="NZ_JBIGIB010000005.1"/>
</dbReference>
<evidence type="ECO:0000313" key="3">
    <source>
        <dbReference type="Proteomes" id="UP001606303"/>
    </source>
</evidence>
<sequence>MKKLLSALALFTSLAMGGAQAGVLPVLTATGLQDATGGWGTSFTKTADFTLDANTWVGGSLFTVGALGGSPFVDVQSVLLKQGNVQINWTETLGIDWSQFDGVEQWAMPTVNLSAGQWTLVVTGVTYADKLGDGVQASVELPEPQSLALAALALAGVGATRLRRRAD</sequence>
<evidence type="ECO:0008006" key="4">
    <source>
        <dbReference type="Google" id="ProtNLM"/>
    </source>
</evidence>
<keyword evidence="3" id="KW-1185">Reference proteome</keyword>
<name>A0ABW7H354_9BURK</name>
<reference evidence="2 3" key="1">
    <citation type="submission" date="2024-08" db="EMBL/GenBank/DDBJ databases">
        <authorList>
            <person name="Lu H."/>
        </authorList>
    </citation>
    <scope>NUCLEOTIDE SEQUENCE [LARGE SCALE GENOMIC DNA]</scope>
    <source>
        <strain evidence="2 3">BYS87W</strain>
    </source>
</reference>
<accession>A0ABW7H354</accession>
<dbReference type="EMBL" id="JBIGIB010000005">
    <property type="protein sequence ID" value="MFG6468618.1"/>
    <property type="molecule type" value="Genomic_DNA"/>
</dbReference>
<proteinExistence type="predicted"/>
<organism evidence="2 3">
    <name type="scientific">Pelomonas baiyunensis</name>
    <dbReference type="NCBI Taxonomy" id="3299026"/>
    <lineage>
        <taxon>Bacteria</taxon>
        <taxon>Pseudomonadati</taxon>
        <taxon>Pseudomonadota</taxon>
        <taxon>Betaproteobacteria</taxon>
        <taxon>Burkholderiales</taxon>
        <taxon>Sphaerotilaceae</taxon>
        <taxon>Roseateles</taxon>
    </lineage>
</organism>
<feature type="signal peptide" evidence="1">
    <location>
        <begin position="1"/>
        <end position="21"/>
    </location>
</feature>